<feature type="domain" description="Diacylglycerol glucosyltransferase N-terminal" evidence="5">
    <location>
        <begin position="152"/>
        <end position="231"/>
    </location>
</feature>
<protein>
    <recommendedName>
        <fullName evidence="5">Diacylglycerol glucosyltransferase N-terminal domain-containing protein</fullName>
    </recommendedName>
</protein>
<keyword evidence="4" id="KW-0472">Membrane</keyword>
<dbReference type="GO" id="GO:0016020">
    <property type="term" value="C:membrane"/>
    <property type="evidence" value="ECO:0007669"/>
    <property type="project" value="GOC"/>
</dbReference>
<comment type="caution">
    <text evidence="6">The sequence shown here is derived from an EMBL/GenBank/DDBJ whole genome shotgun (WGS) entry which is preliminary data.</text>
</comment>
<dbReference type="AlphaFoldDB" id="A0A7J8SK31"/>
<dbReference type="Pfam" id="PF06925">
    <property type="entry name" value="MGDG_synth"/>
    <property type="match status" value="2"/>
</dbReference>
<evidence type="ECO:0000256" key="2">
    <source>
        <dbReference type="ARBA" id="ARBA00022676"/>
    </source>
</evidence>
<keyword evidence="4" id="KW-0812">Transmembrane</keyword>
<dbReference type="EMBL" id="JABFAC010000010">
    <property type="protein sequence ID" value="MBA0626484.1"/>
    <property type="molecule type" value="Genomic_DNA"/>
</dbReference>
<dbReference type="SUPFAM" id="SSF53756">
    <property type="entry name" value="UDP-Glycosyltransferase/glycogen phosphorylase"/>
    <property type="match status" value="1"/>
</dbReference>
<accession>A0A7J8SK31</accession>
<dbReference type="InterPro" id="IPR009695">
    <property type="entry name" value="Diacylglyc_glucosyltr_N"/>
</dbReference>
<keyword evidence="2" id="KW-0328">Glycosyltransferase</keyword>
<evidence type="ECO:0000256" key="3">
    <source>
        <dbReference type="ARBA" id="ARBA00022679"/>
    </source>
</evidence>
<keyword evidence="3" id="KW-0808">Transferase</keyword>
<proteinExistence type="inferred from homology"/>
<feature type="domain" description="Diacylglycerol glucosyltransferase N-terminal" evidence="5">
    <location>
        <begin position="308"/>
        <end position="397"/>
    </location>
</feature>
<evidence type="ECO:0000313" key="6">
    <source>
        <dbReference type="EMBL" id="MBA0626484.1"/>
    </source>
</evidence>
<dbReference type="PANTHER" id="PTHR43025:SF3">
    <property type="entry name" value="MONOGALACTOSYLDIACYLGLYCEROL SYNTHASE 1, CHLOROPLASTIC"/>
    <property type="match status" value="1"/>
</dbReference>
<evidence type="ECO:0000256" key="1">
    <source>
        <dbReference type="ARBA" id="ARBA00006962"/>
    </source>
</evidence>
<keyword evidence="4" id="KW-1133">Transmembrane helix</keyword>
<gene>
    <name evidence="6" type="ORF">Godav_004148</name>
</gene>
<feature type="transmembrane region" description="Helical" evidence="4">
    <location>
        <begin position="239"/>
        <end position="264"/>
    </location>
</feature>
<evidence type="ECO:0000256" key="4">
    <source>
        <dbReference type="SAM" id="Phobius"/>
    </source>
</evidence>
<dbReference type="Proteomes" id="UP000593561">
    <property type="component" value="Unassembled WGS sequence"/>
</dbReference>
<sequence length="412" mass="45741">MQNPSKVTQESGSAIDLVTQTGHLAFKKSFYSSNSDGFSSFKPNYVYFSGFRGSIAHKRRRVIAVASLSLGARNGVSSSVGRIMNEFNRAIKFHCERIPIGFASVRVGSEDSNGVRDDGGGVLEVEGLPLNGVEAEAPKKVLILMSDTGGGHRASAEAIKAAFMEEFGDDYQVFVTDLWSDHTPWPFNQLPKSYNFLVKHGSLWRMTYYGTAPRVIHQSNFAATSTFIAREEVRERELVLGYLYLALGLPVAWWLVILLSWLGLAAMSSGHFCWPCSLSCIRVLPSKAVVTIQQVSIDDCFLLVDLIEVAKGLMKYQPDIIISVHPLMQHVPLRILRAKGLLEKIVFTTVVTDLSTCHPTWFHKLVTRCYCPTAEVAKRAMKAGLKQSQIKVYGLPVRPSFVKPVRPKVRLS</sequence>
<organism evidence="6 7">
    <name type="scientific">Gossypium davidsonii</name>
    <name type="common">Davidson's cotton</name>
    <name type="synonym">Gossypium klotzschianum subsp. davidsonii</name>
    <dbReference type="NCBI Taxonomy" id="34287"/>
    <lineage>
        <taxon>Eukaryota</taxon>
        <taxon>Viridiplantae</taxon>
        <taxon>Streptophyta</taxon>
        <taxon>Embryophyta</taxon>
        <taxon>Tracheophyta</taxon>
        <taxon>Spermatophyta</taxon>
        <taxon>Magnoliopsida</taxon>
        <taxon>eudicotyledons</taxon>
        <taxon>Gunneridae</taxon>
        <taxon>Pentapetalae</taxon>
        <taxon>rosids</taxon>
        <taxon>malvids</taxon>
        <taxon>Malvales</taxon>
        <taxon>Malvaceae</taxon>
        <taxon>Malvoideae</taxon>
        <taxon>Gossypium</taxon>
    </lineage>
</organism>
<dbReference type="PANTHER" id="PTHR43025">
    <property type="entry name" value="MONOGALACTOSYLDIACYLGLYCEROL SYNTHASE"/>
    <property type="match status" value="1"/>
</dbReference>
<name>A0A7J8SK31_GOSDV</name>
<evidence type="ECO:0000313" key="7">
    <source>
        <dbReference type="Proteomes" id="UP000593561"/>
    </source>
</evidence>
<keyword evidence="7" id="KW-1185">Reference proteome</keyword>
<dbReference type="InterPro" id="IPR050519">
    <property type="entry name" value="Glycosyltransf_28_UgtP"/>
</dbReference>
<evidence type="ECO:0000259" key="5">
    <source>
        <dbReference type="Pfam" id="PF06925"/>
    </source>
</evidence>
<comment type="similarity">
    <text evidence="1">Belongs to the glycosyltransferase 28 family.</text>
</comment>
<dbReference type="GO" id="GO:0009247">
    <property type="term" value="P:glycolipid biosynthetic process"/>
    <property type="evidence" value="ECO:0007669"/>
    <property type="project" value="InterPro"/>
</dbReference>
<reference evidence="6 7" key="1">
    <citation type="journal article" date="2019" name="Genome Biol. Evol.">
        <title>Insights into the evolution of the New World diploid cottons (Gossypium, subgenus Houzingenia) based on genome sequencing.</title>
        <authorList>
            <person name="Grover C.E."/>
            <person name="Arick M.A. 2nd"/>
            <person name="Thrash A."/>
            <person name="Conover J.L."/>
            <person name="Sanders W.S."/>
            <person name="Peterson D.G."/>
            <person name="Frelichowski J.E."/>
            <person name="Scheffler J.A."/>
            <person name="Scheffler B.E."/>
            <person name="Wendel J.F."/>
        </authorList>
    </citation>
    <scope>NUCLEOTIDE SEQUENCE [LARGE SCALE GENOMIC DNA]</scope>
    <source>
        <strain evidence="6">27</strain>
        <tissue evidence="6">Leaf</tissue>
    </source>
</reference>
<dbReference type="GO" id="GO:0016758">
    <property type="term" value="F:hexosyltransferase activity"/>
    <property type="evidence" value="ECO:0007669"/>
    <property type="project" value="InterPro"/>
</dbReference>